<reference evidence="1 2" key="1">
    <citation type="journal article" date="2024" name="Environ. Microbiol.">
        <title>Novel evolutionary insights on the interactions of the Holosporales (Alphaproteobacteria) with eukaryotic hosts from comparative genomics.</title>
        <authorList>
            <person name="Giovannini M."/>
            <person name="Petroni G."/>
            <person name="Castelli M."/>
        </authorList>
    </citation>
    <scope>NUCLEOTIDE SEQUENCE [LARGE SCALE GENOMIC DNA]</scope>
    <source>
        <strain evidence="1 2">US_Bl 15I1</strain>
    </source>
</reference>
<name>A0ABZ2C6D4_9PROT</name>
<keyword evidence="2" id="KW-1185">Reference proteome</keyword>
<sequence length="286" mass="32549">MKWFIRNDLPQNWPGHQLPDLLDLNEEEGLIDMTSDQESEIEILSENDLFPEKIVLRLKIAPVPYESFQIMGMSYLGNDYGKISIYEKTRVKAIAGVKISSDKALFQGIDLVETGRGWFETQGKRVDFTPFSEVQFVMERDTQAPLFRKLFGVVRNDLKISHDPQKRFLIPFGGLFYPGILPEEAQQVYCEVLKKQDQTFDLGFTSSSLWRERGILPPQPGDYEGKEIQFEGDLEDHLSLGAALVAGSAQFLVRLKSIPETKVYASQSYRIPGGHPELIEVTFVPK</sequence>
<evidence type="ECO:0000313" key="2">
    <source>
        <dbReference type="Proteomes" id="UP001330434"/>
    </source>
</evidence>
<dbReference type="Proteomes" id="UP001330434">
    <property type="component" value="Chromosome"/>
</dbReference>
<organism evidence="1 2">
    <name type="scientific">Candidatus Bealeia paramacronuclearis</name>
    <dbReference type="NCBI Taxonomy" id="1921001"/>
    <lineage>
        <taxon>Bacteria</taxon>
        <taxon>Pseudomonadati</taxon>
        <taxon>Pseudomonadota</taxon>
        <taxon>Alphaproteobacteria</taxon>
        <taxon>Holosporales</taxon>
        <taxon>Holosporaceae</taxon>
        <taxon>Candidatus Bealeia</taxon>
    </lineage>
</organism>
<dbReference type="RefSeq" id="WP_331255788.1">
    <property type="nucleotide sequence ID" value="NZ_CP133270.1"/>
</dbReference>
<dbReference type="EMBL" id="CP133270">
    <property type="protein sequence ID" value="WVX66977.1"/>
    <property type="molecule type" value="Genomic_DNA"/>
</dbReference>
<proteinExistence type="predicted"/>
<gene>
    <name evidence="1" type="ORF">Bealeia1_01172</name>
</gene>
<accession>A0ABZ2C6D4</accession>
<protein>
    <submittedName>
        <fullName evidence="1">Uncharacterized protein</fullName>
    </submittedName>
</protein>
<evidence type="ECO:0000313" key="1">
    <source>
        <dbReference type="EMBL" id="WVX66977.1"/>
    </source>
</evidence>